<evidence type="ECO:0000256" key="1">
    <source>
        <dbReference type="ARBA" id="ARBA00022750"/>
    </source>
</evidence>
<reference evidence="2" key="1">
    <citation type="submission" date="2021-01" db="EMBL/GenBank/DDBJ databases">
        <title>Metabolic potential, ecology and presence of endohyphal bacteria is reflected in genomic diversity of Mucoromycotina.</title>
        <authorList>
            <person name="Muszewska A."/>
            <person name="Okrasinska A."/>
            <person name="Steczkiewicz K."/>
            <person name="Drgas O."/>
            <person name="Orlowska M."/>
            <person name="Perlinska-Lenart U."/>
            <person name="Aleksandrzak-Piekarczyk T."/>
            <person name="Szatraj K."/>
            <person name="Zielenkiewicz U."/>
            <person name="Pilsyk S."/>
            <person name="Malc E."/>
            <person name="Mieczkowski P."/>
            <person name="Kruszewska J.S."/>
            <person name="Biernat P."/>
            <person name="Pawlowska J."/>
        </authorList>
    </citation>
    <scope>NUCLEOTIDE SEQUENCE</scope>
    <source>
        <strain evidence="2">WA0000018081</strain>
    </source>
</reference>
<dbReference type="InterPro" id="IPR021109">
    <property type="entry name" value="Peptidase_aspartic_dom_sf"/>
</dbReference>
<keyword evidence="1" id="KW-0378">Hydrolase</keyword>
<dbReference type="AlphaFoldDB" id="A0A8H7SHL3"/>
<dbReference type="Proteomes" id="UP000613177">
    <property type="component" value="Unassembled WGS sequence"/>
</dbReference>
<evidence type="ECO:0000313" key="3">
    <source>
        <dbReference type="Proteomes" id="UP000613177"/>
    </source>
</evidence>
<dbReference type="Pfam" id="PF13975">
    <property type="entry name" value="gag-asp_proteas"/>
    <property type="match status" value="1"/>
</dbReference>
<organism evidence="2 3">
    <name type="scientific">Thamnidium elegans</name>
    <dbReference type="NCBI Taxonomy" id="101142"/>
    <lineage>
        <taxon>Eukaryota</taxon>
        <taxon>Fungi</taxon>
        <taxon>Fungi incertae sedis</taxon>
        <taxon>Mucoromycota</taxon>
        <taxon>Mucoromycotina</taxon>
        <taxon>Mucoromycetes</taxon>
        <taxon>Mucorales</taxon>
        <taxon>Mucorineae</taxon>
        <taxon>Mucoraceae</taxon>
        <taxon>Thamnidium</taxon>
    </lineage>
</organism>
<evidence type="ECO:0000313" key="2">
    <source>
        <dbReference type="EMBL" id="KAG2228675.1"/>
    </source>
</evidence>
<dbReference type="GO" id="GO:0006508">
    <property type="term" value="P:proteolysis"/>
    <property type="evidence" value="ECO:0007669"/>
    <property type="project" value="InterPro"/>
</dbReference>
<protein>
    <submittedName>
        <fullName evidence="2">Uncharacterized protein</fullName>
    </submittedName>
</protein>
<keyword evidence="3" id="KW-1185">Reference proteome</keyword>
<comment type="caution">
    <text evidence="2">The sequence shown here is derived from an EMBL/GenBank/DDBJ whole genome shotgun (WGS) entry which is preliminary data.</text>
</comment>
<keyword evidence="1" id="KW-0645">Protease</keyword>
<name>A0A8H7SHL3_9FUNG</name>
<keyword evidence="1" id="KW-0064">Aspartyl protease</keyword>
<dbReference type="InterPro" id="IPR001969">
    <property type="entry name" value="Aspartic_peptidase_AS"/>
</dbReference>
<dbReference type="SUPFAM" id="SSF50630">
    <property type="entry name" value="Acid proteases"/>
    <property type="match status" value="1"/>
</dbReference>
<dbReference type="PROSITE" id="PS00141">
    <property type="entry name" value="ASP_PROTEASE"/>
    <property type="match status" value="1"/>
</dbReference>
<feature type="non-terminal residue" evidence="2">
    <location>
        <position position="1"/>
    </location>
</feature>
<proteinExistence type="predicted"/>
<sequence length="418" mass="47960">MTIKTFIKGFSLHVVEEQEVQLLESDNDDNFPDNNKNLIDFDLYSNAISLDSAQFPILNPKPYTTQTIVEDEFQTQNIVVETLPILYPKSLNDELQYLTELNAIATTLPLYPASYRAQQLQVLIDSGASENYVSPHVIQSVNKKRLIPVNNRQVETASGNISQIEYKVEMDITLNGVCNKITAFVFPTKFDLILGRSWLKQAQPSPDWENDTWYLNNGRVKLQPCTNIKKHSHSLPKLSYLISHKQADRLIKKGGESFLFFIKSNDENDKYTNPKLQTADYWDQLVQEFSTVFKDELPGLPPDRGQHRAAAEFRLKAMAEKDKIRWDATIKKLTFELGDMVMLTHEGRYGLEPQFKGPFIVVEVFPDYGTYKLQTLAGEPLKSLVHVDRLRPAHGERPSKPWYDPTAARLLYLRSIFN</sequence>
<dbReference type="EMBL" id="JAEPRE010000383">
    <property type="protein sequence ID" value="KAG2228675.1"/>
    <property type="molecule type" value="Genomic_DNA"/>
</dbReference>
<gene>
    <name evidence="2" type="ORF">INT48_003604</name>
</gene>
<dbReference type="GO" id="GO:0004190">
    <property type="term" value="F:aspartic-type endopeptidase activity"/>
    <property type="evidence" value="ECO:0007669"/>
    <property type="project" value="UniProtKB-KW"/>
</dbReference>
<dbReference type="Gene3D" id="2.40.70.10">
    <property type="entry name" value="Acid Proteases"/>
    <property type="match status" value="1"/>
</dbReference>
<accession>A0A8H7SHL3</accession>
<dbReference type="CDD" id="cd00303">
    <property type="entry name" value="retropepsin_like"/>
    <property type="match status" value="1"/>
</dbReference>